<evidence type="ECO:0000313" key="2">
    <source>
        <dbReference type="Proteomes" id="UP001491310"/>
    </source>
</evidence>
<evidence type="ECO:0000313" key="1">
    <source>
        <dbReference type="EMBL" id="KAK9915752.1"/>
    </source>
</evidence>
<proteinExistence type="predicted"/>
<organism evidence="1 2">
    <name type="scientific">Coccomyxa subellipsoidea</name>
    <dbReference type="NCBI Taxonomy" id="248742"/>
    <lineage>
        <taxon>Eukaryota</taxon>
        <taxon>Viridiplantae</taxon>
        <taxon>Chlorophyta</taxon>
        <taxon>core chlorophytes</taxon>
        <taxon>Trebouxiophyceae</taxon>
        <taxon>Trebouxiophyceae incertae sedis</taxon>
        <taxon>Coccomyxaceae</taxon>
        <taxon>Coccomyxa</taxon>
    </lineage>
</organism>
<sequence>MQELLQGLRSAEEQEDDLKASPLQWMYCHLMLLTGSRPGHTLKVSAFLAEVEKAKSIKARLDSWGEFRCPNTGGWTPVDNITLAADESNYWCSLGVAAQLRDAISRYQAFADTGLRGFTTHHLEKARKYVRCHRCQELSEKLLTCPGCLRANDIDGYG</sequence>
<gene>
    <name evidence="1" type="ORF">WJX75_003637</name>
</gene>
<protein>
    <submittedName>
        <fullName evidence="1">Uncharacterized protein</fullName>
    </submittedName>
</protein>
<dbReference type="Proteomes" id="UP001491310">
    <property type="component" value="Unassembled WGS sequence"/>
</dbReference>
<name>A0ABR2YVT2_9CHLO</name>
<keyword evidence="2" id="KW-1185">Reference proteome</keyword>
<accession>A0ABR2YVT2</accession>
<dbReference type="EMBL" id="JALJOT010000004">
    <property type="protein sequence ID" value="KAK9915752.1"/>
    <property type="molecule type" value="Genomic_DNA"/>
</dbReference>
<reference evidence="1 2" key="1">
    <citation type="journal article" date="2024" name="Nat. Commun.">
        <title>Phylogenomics reveals the evolutionary origins of lichenization in chlorophyte algae.</title>
        <authorList>
            <person name="Puginier C."/>
            <person name="Libourel C."/>
            <person name="Otte J."/>
            <person name="Skaloud P."/>
            <person name="Haon M."/>
            <person name="Grisel S."/>
            <person name="Petersen M."/>
            <person name="Berrin J.G."/>
            <person name="Delaux P.M."/>
            <person name="Dal Grande F."/>
            <person name="Keller J."/>
        </authorList>
    </citation>
    <scope>NUCLEOTIDE SEQUENCE [LARGE SCALE GENOMIC DNA]</scope>
    <source>
        <strain evidence="1 2">SAG 216-7</strain>
    </source>
</reference>
<comment type="caution">
    <text evidence="1">The sequence shown here is derived from an EMBL/GenBank/DDBJ whole genome shotgun (WGS) entry which is preliminary data.</text>
</comment>